<dbReference type="InterPro" id="IPR016166">
    <property type="entry name" value="FAD-bd_PCMH"/>
</dbReference>
<dbReference type="InterPro" id="IPR016167">
    <property type="entry name" value="FAD-bd_PCMH_sub1"/>
</dbReference>
<dbReference type="SUPFAM" id="SSF56176">
    <property type="entry name" value="FAD-binding/transporter-associated domain-like"/>
    <property type="match status" value="1"/>
</dbReference>
<dbReference type="InterPro" id="IPR002346">
    <property type="entry name" value="Mopterin_DH_FAD-bd"/>
</dbReference>
<evidence type="ECO:0000259" key="4">
    <source>
        <dbReference type="PROSITE" id="PS51387"/>
    </source>
</evidence>
<keyword evidence="1" id="KW-0285">Flavoprotein</keyword>
<dbReference type="PANTHER" id="PTHR42659">
    <property type="entry name" value="XANTHINE DEHYDROGENASE SUBUNIT C-RELATED"/>
    <property type="match status" value="1"/>
</dbReference>
<dbReference type="EC" id="1.2.5.3" evidence="5"/>
<evidence type="ECO:0000256" key="3">
    <source>
        <dbReference type="ARBA" id="ARBA00023002"/>
    </source>
</evidence>
<dbReference type="GO" id="GO:0008805">
    <property type="term" value="F:carbon-monoxide oxygenase activity"/>
    <property type="evidence" value="ECO:0007669"/>
    <property type="project" value="UniProtKB-EC"/>
</dbReference>
<dbReference type="GO" id="GO:0071949">
    <property type="term" value="F:FAD binding"/>
    <property type="evidence" value="ECO:0007669"/>
    <property type="project" value="InterPro"/>
</dbReference>
<sequence>MKPAPFAYHTPSTIDEATGMLAELGDDATLLAGGQSLIPLMNLGLARPNNVIDLRRIAPLNGFDTTGDGLVIRAMATQRQVETSEAVKAGAPLVADALTMVGFRPTRTRGTVVGSLTHADPAAELPMVALALDAKLRLVSRDRERTVSADDFFISYFTTQRQPSELVVDVLFPNRFKGWGFAEFRRRTGDFAIVAAAVAVETSGEYRIALGGIADRPLRCTSAEEVLRDQDVDQTLAQAAAEAAAEAVDPLGDIHASPDFKRRLLIPIVRAAVLDATRRGRDNG</sequence>
<dbReference type="InterPro" id="IPR036318">
    <property type="entry name" value="FAD-bd_PCMH-like_sf"/>
</dbReference>
<dbReference type="Gene3D" id="3.30.465.10">
    <property type="match status" value="1"/>
</dbReference>
<dbReference type="SUPFAM" id="SSF55447">
    <property type="entry name" value="CO dehydrogenase flavoprotein C-terminal domain-like"/>
    <property type="match status" value="1"/>
</dbReference>
<proteinExistence type="predicted"/>
<evidence type="ECO:0000256" key="2">
    <source>
        <dbReference type="ARBA" id="ARBA00022827"/>
    </source>
</evidence>
<dbReference type="PROSITE" id="PS51387">
    <property type="entry name" value="FAD_PCMH"/>
    <property type="match status" value="1"/>
</dbReference>
<dbReference type="InterPro" id="IPR036683">
    <property type="entry name" value="CO_DH_flav_C_dom_sf"/>
</dbReference>
<keyword evidence="2" id="KW-0274">FAD</keyword>
<organism evidence="5">
    <name type="scientific">hydrothermal vent metagenome</name>
    <dbReference type="NCBI Taxonomy" id="652676"/>
    <lineage>
        <taxon>unclassified sequences</taxon>
        <taxon>metagenomes</taxon>
        <taxon>ecological metagenomes</taxon>
    </lineage>
</organism>
<dbReference type="InterPro" id="IPR005107">
    <property type="entry name" value="CO_DH_flav_C"/>
</dbReference>
<evidence type="ECO:0000313" key="5">
    <source>
        <dbReference type="EMBL" id="VAW08398.1"/>
    </source>
</evidence>
<accession>A0A3B0SSD0</accession>
<dbReference type="Gene3D" id="3.30.43.10">
    <property type="entry name" value="Uridine Diphospho-n-acetylenolpyruvylglucosamine Reductase, domain 2"/>
    <property type="match status" value="1"/>
</dbReference>
<dbReference type="Pfam" id="PF00941">
    <property type="entry name" value="FAD_binding_5"/>
    <property type="match status" value="1"/>
</dbReference>
<evidence type="ECO:0000256" key="1">
    <source>
        <dbReference type="ARBA" id="ARBA00022630"/>
    </source>
</evidence>
<dbReference type="PANTHER" id="PTHR42659:SF2">
    <property type="entry name" value="XANTHINE DEHYDROGENASE SUBUNIT C-RELATED"/>
    <property type="match status" value="1"/>
</dbReference>
<protein>
    <submittedName>
        <fullName evidence="5">Aerobic carbon monoxide dehydrogenase (Quinone), medium chain</fullName>
        <ecNumber evidence="5">1.2.5.3</ecNumber>
    </submittedName>
</protein>
<dbReference type="Pfam" id="PF03450">
    <property type="entry name" value="CO_deh_flav_C"/>
    <property type="match status" value="1"/>
</dbReference>
<dbReference type="InterPro" id="IPR051312">
    <property type="entry name" value="Diverse_Substr_Oxidored"/>
</dbReference>
<keyword evidence="3 5" id="KW-0560">Oxidoreductase</keyword>
<dbReference type="InterPro" id="IPR016169">
    <property type="entry name" value="FAD-bd_PCMH_sub2"/>
</dbReference>
<dbReference type="AlphaFoldDB" id="A0A3B0SSD0"/>
<dbReference type="Gene3D" id="3.30.390.50">
    <property type="entry name" value="CO dehydrogenase flavoprotein, C-terminal domain"/>
    <property type="match status" value="1"/>
</dbReference>
<feature type="domain" description="FAD-binding PCMH-type" evidence="4">
    <location>
        <begin position="1"/>
        <end position="177"/>
    </location>
</feature>
<dbReference type="SMART" id="SM01092">
    <property type="entry name" value="CO_deh_flav_C"/>
    <property type="match status" value="1"/>
</dbReference>
<gene>
    <name evidence="5" type="ORF">MNBD_ACTINO02-893</name>
</gene>
<name>A0A3B0SSD0_9ZZZZ</name>
<reference evidence="5" key="1">
    <citation type="submission" date="2018-06" db="EMBL/GenBank/DDBJ databases">
        <authorList>
            <person name="Zhirakovskaya E."/>
        </authorList>
    </citation>
    <scope>NUCLEOTIDE SEQUENCE</scope>
</reference>
<dbReference type="EMBL" id="UOEK01000461">
    <property type="protein sequence ID" value="VAW08398.1"/>
    <property type="molecule type" value="Genomic_DNA"/>
</dbReference>